<protein>
    <submittedName>
        <fullName evidence="2">M23 family metallopeptidase</fullName>
    </submittedName>
</protein>
<accession>A0A087ICF5</accession>
<dbReference type="PANTHER" id="PTHR21666">
    <property type="entry name" value="PEPTIDASE-RELATED"/>
    <property type="match status" value="1"/>
</dbReference>
<sequence length="221" mass="25137">MNQRSKKLTWTFVTLLVMFFLFWGAKTYSENYRVKAEKELDHVHGELQVVVDVMNQPYLFPLDNRSLLQNYASFNTSTRFPNLHHAAIDYRVEPGSPVYAVADGVVSFSGEMDGYAGLVVIDHSKESLYSLYGHLSLKSDMVELGPIKRGDIVGYIAEPSESYGIGTVSHLHFALRLGEKADYPSSGDERWMAGYTERHPIFSGFIDPERFILQTVRWNQS</sequence>
<name>A0A087ICF5_VIBVL</name>
<evidence type="ECO:0000259" key="1">
    <source>
        <dbReference type="Pfam" id="PF01551"/>
    </source>
</evidence>
<reference evidence="2" key="2">
    <citation type="submission" date="2019-01" db="EMBL/GenBank/DDBJ databases">
        <authorList>
            <consortium name="NCBI Pathogen Detection Project"/>
        </authorList>
    </citation>
    <scope>NUCLEOTIDE SEQUENCE</scope>
    <source>
        <strain evidence="2">BCW_3452</strain>
    </source>
</reference>
<organism evidence="2">
    <name type="scientific">Vibrio vulnificus</name>
    <dbReference type="NCBI Taxonomy" id="672"/>
    <lineage>
        <taxon>Bacteria</taxon>
        <taxon>Pseudomonadati</taxon>
        <taxon>Pseudomonadota</taxon>
        <taxon>Gammaproteobacteria</taxon>
        <taxon>Vibrionales</taxon>
        <taxon>Vibrionaceae</taxon>
        <taxon>Vibrio</taxon>
    </lineage>
</organism>
<dbReference type="InterPro" id="IPR050570">
    <property type="entry name" value="Cell_wall_metabolism_enzyme"/>
</dbReference>
<dbReference type="AlphaFoldDB" id="A0A087ICF5"/>
<dbReference type="Pfam" id="PF01551">
    <property type="entry name" value="Peptidase_M23"/>
    <property type="match status" value="1"/>
</dbReference>
<dbReference type="CDD" id="cd12797">
    <property type="entry name" value="M23_peptidase"/>
    <property type="match status" value="1"/>
</dbReference>
<dbReference type="EMBL" id="DACRBY010000012">
    <property type="protein sequence ID" value="HAS8540396.1"/>
    <property type="molecule type" value="Genomic_DNA"/>
</dbReference>
<dbReference type="Proteomes" id="UP000863257">
    <property type="component" value="Unassembled WGS sequence"/>
</dbReference>
<dbReference type="RefSeq" id="WP_039538380.1">
    <property type="nucleotide sequence ID" value="NZ_CP060048.1"/>
</dbReference>
<evidence type="ECO:0000313" key="2">
    <source>
        <dbReference type="EMBL" id="HAS8540396.1"/>
    </source>
</evidence>
<dbReference type="SUPFAM" id="SSF51261">
    <property type="entry name" value="Duplicated hybrid motif"/>
    <property type="match status" value="1"/>
</dbReference>
<dbReference type="PANTHER" id="PTHR21666:SF287">
    <property type="entry name" value="CYTOPLASMIC MEMBRANE PROTEIN"/>
    <property type="match status" value="1"/>
</dbReference>
<gene>
    <name evidence="2" type="ORF">I7730_11425</name>
</gene>
<feature type="domain" description="M23ase beta-sheet core" evidence="1">
    <location>
        <begin position="85"/>
        <end position="180"/>
    </location>
</feature>
<proteinExistence type="predicted"/>
<dbReference type="OrthoDB" id="9800107at2"/>
<dbReference type="InterPro" id="IPR011055">
    <property type="entry name" value="Dup_hybrid_motif"/>
</dbReference>
<comment type="caution">
    <text evidence="2">The sequence shown here is derived from an EMBL/GenBank/DDBJ whole genome shotgun (WGS) entry which is preliminary data.</text>
</comment>
<dbReference type="InterPro" id="IPR016047">
    <property type="entry name" value="M23ase_b-sheet_dom"/>
</dbReference>
<reference evidence="2" key="1">
    <citation type="journal article" date="2018" name="Genome Biol.">
        <title>SKESA: strategic k-mer extension for scrupulous assemblies.</title>
        <authorList>
            <person name="Souvorov A."/>
            <person name="Agarwala R."/>
            <person name="Lipman D.J."/>
        </authorList>
    </citation>
    <scope>NUCLEOTIDE SEQUENCE</scope>
    <source>
        <strain evidence="2">BCW_3452</strain>
    </source>
</reference>
<dbReference type="Gene3D" id="2.70.70.10">
    <property type="entry name" value="Glucose Permease (Domain IIA)"/>
    <property type="match status" value="1"/>
</dbReference>
<dbReference type="GO" id="GO:0004222">
    <property type="term" value="F:metalloendopeptidase activity"/>
    <property type="evidence" value="ECO:0007669"/>
    <property type="project" value="TreeGrafter"/>
</dbReference>